<reference evidence="2 3" key="1">
    <citation type="journal article" date="2014" name="Genome Biol. Evol.">
        <title>The secreted proteins of Achlya hypogyna and Thraustotheca clavata identify the ancestral oomycete secretome and reveal gene acquisitions by horizontal gene transfer.</title>
        <authorList>
            <person name="Misner I."/>
            <person name="Blouin N."/>
            <person name="Leonard G."/>
            <person name="Richards T.A."/>
            <person name="Lane C.E."/>
        </authorList>
    </citation>
    <scope>NUCLEOTIDE SEQUENCE [LARGE SCALE GENOMIC DNA]</scope>
    <source>
        <strain evidence="2 3">ATCC 48635</strain>
    </source>
</reference>
<evidence type="ECO:0000256" key="1">
    <source>
        <dbReference type="SAM" id="MobiDB-lite"/>
    </source>
</evidence>
<accession>A0A1V9Y5S0</accession>
<gene>
    <name evidence="2" type="ORF">ACHHYP_16821</name>
</gene>
<dbReference type="EMBL" id="JNBR01002841">
    <property type="protein sequence ID" value="OQR81060.1"/>
    <property type="molecule type" value="Genomic_DNA"/>
</dbReference>
<keyword evidence="3" id="KW-1185">Reference proteome</keyword>
<dbReference type="AlphaFoldDB" id="A0A1V9Y5S0"/>
<dbReference type="OrthoDB" id="77486at2759"/>
<feature type="region of interest" description="Disordered" evidence="1">
    <location>
        <begin position="254"/>
        <end position="285"/>
    </location>
</feature>
<evidence type="ECO:0000313" key="3">
    <source>
        <dbReference type="Proteomes" id="UP000243579"/>
    </source>
</evidence>
<sequence>MQTLVAGLSRARAAHQAGDIDGAVALWRALLKDAYAAQYHAAMFVVSKNLGDAVVDEAEAMAFYEYALEVATTCDVMSDPGLRPAIASIAVAMQLIQVFVCPSCHVAKRVAGLCAACDQSPRDICATCTESFAVTSLILDANDGELYCQPCYDAYYAQNDESDEDNADVDDVADEAEDGCDAAKKDTSQASLCTVCHLEKASIRDWQGSFFCQHCFIKATQAKIAQDLQAPVAVPTSDPAPATRWEVTETAAMPTPALPTAQSPETASSSAADVTTGNGQSADEAPTKRIYSREFLLTLRQLHQACPPSVRASPVFRDSIPPPKAKAAPRKPSEKPLLATFAVEDQATMLCAALRLAPEQFDDELSMYEHYYRHRGQ</sequence>
<feature type="compositionally biased region" description="Polar residues" evidence="1">
    <location>
        <begin position="262"/>
        <end position="281"/>
    </location>
</feature>
<evidence type="ECO:0000313" key="2">
    <source>
        <dbReference type="EMBL" id="OQR81060.1"/>
    </source>
</evidence>
<proteinExistence type="predicted"/>
<name>A0A1V9Y5S0_ACHHY</name>
<protein>
    <submittedName>
        <fullName evidence="2">Uncharacterized protein</fullName>
    </submittedName>
</protein>
<feature type="region of interest" description="Disordered" evidence="1">
    <location>
        <begin position="310"/>
        <end position="333"/>
    </location>
</feature>
<comment type="caution">
    <text evidence="2">The sequence shown here is derived from an EMBL/GenBank/DDBJ whole genome shotgun (WGS) entry which is preliminary data.</text>
</comment>
<organism evidence="2 3">
    <name type="scientific">Achlya hypogyna</name>
    <name type="common">Oomycete</name>
    <name type="synonym">Protoachlya hypogyna</name>
    <dbReference type="NCBI Taxonomy" id="1202772"/>
    <lineage>
        <taxon>Eukaryota</taxon>
        <taxon>Sar</taxon>
        <taxon>Stramenopiles</taxon>
        <taxon>Oomycota</taxon>
        <taxon>Saprolegniomycetes</taxon>
        <taxon>Saprolegniales</taxon>
        <taxon>Achlyaceae</taxon>
        <taxon>Achlya</taxon>
    </lineage>
</organism>
<dbReference type="Proteomes" id="UP000243579">
    <property type="component" value="Unassembled WGS sequence"/>
</dbReference>